<dbReference type="InterPro" id="IPR004101">
    <property type="entry name" value="Mur_ligase_C"/>
</dbReference>
<dbReference type="PANTHER" id="PTHR43024:SF1">
    <property type="entry name" value="UDP-N-ACETYLMURAMOYL-TRIPEPTIDE--D-ALANYL-D-ALANINE LIGASE"/>
    <property type="match status" value="1"/>
</dbReference>
<dbReference type="SUPFAM" id="SSF53244">
    <property type="entry name" value="MurD-like peptide ligases, peptide-binding domain"/>
    <property type="match status" value="1"/>
</dbReference>
<evidence type="ECO:0000256" key="6">
    <source>
        <dbReference type="ARBA" id="ARBA00022960"/>
    </source>
</evidence>
<dbReference type="GO" id="GO:0005737">
    <property type="term" value="C:cytoplasm"/>
    <property type="evidence" value="ECO:0007669"/>
    <property type="project" value="UniProtKB-SubCell"/>
</dbReference>
<dbReference type="RefSeq" id="WP_124973749.1">
    <property type="nucleotide sequence ID" value="NZ_BDQK01000017.1"/>
</dbReference>
<evidence type="ECO:0000256" key="8">
    <source>
        <dbReference type="ARBA" id="ARBA00023306"/>
    </source>
</evidence>
<dbReference type="InterPro" id="IPR005863">
    <property type="entry name" value="UDP-N-AcMur_synth"/>
</dbReference>
<dbReference type="GO" id="GO:0071555">
    <property type="term" value="P:cell wall organization"/>
    <property type="evidence" value="ECO:0007669"/>
    <property type="project" value="UniProtKB-KW"/>
</dbReference>
<dbReference type="InterPro" id="IPR036615">
    <property type="entry name" value="Mur_ligase_C_dom_sf"/>
</dbReference>
<evidence type="ECO:0000256" key="5">
    <source>
        <dbReference type="ARBA" id="ARBA00022840"/>
    </source>
</evidence>
<dbReference type="OrthoDB" id="9801978at2"/>
<dbReference type="HAMAP" id="MF_02019">
    <property type="entry name" value="MurF"/>
    <property type="match status" value="1"/>
</dbReference>
<accession>A0A401IMW9</accession>
<feature type="domain" description="Mur ligase central" evidence="14">
    <location>
        <begin position="115"/>
        <end position="293"/>
    </location>
</feature>
<keyword evidence="9 10" id="KW-0961">Cell wall biogenesis/degradation</keyword>
<comment type="catalytic activity">
    <reaction evidence="10 11">
        <text>D-alanyl-D-alanine + UDP-N-acetyl-alpha-D-muramoyl-L-alanyl-gamma-D-glutamyl-meso-2,6-diaminopimelate + ATP = UDP-N-acetyl-alpha-D-muramoyl-L-alanyl-gamma-D-glutamyl-meso-2,6-diaminopimeloyl-D-alanyl-D-alanine + ADP + phosphate + H(+)</text>
        <dbReference type="Rhea" id="RHEA:28374"/>
        <dbReference type="ChEBI" id="CHEBI:15378"/>
        <dbReference type="ChEBI" id="CHEBI:30616"/>
        <dbReference type="ChEBI" id="CHEBI:43474"/>
        <dbReference type="ChEBI" id="CHEBI:57822"/>
        <dbReference type="ChEBI" id="CHEBI:61386"/>
        <dbReference type="ChEBI" id="CHEBI:83905"/>
        <dbReference type="ChEBI" id="CHEBI:456216"/>
        <dbReference type="EC" id="6.3.2.10"/>
    </reaction>
</comment>
<dbReference type="Gene3D" id="3.40.1390.10">
    <property type="entry name" value="MurE/MurF, N-terminal domain"/>
    <property type="match status" value="1"/>
</dbReference>
<dbReference type="SUPFAM" id="SSF53623">
    <property type="entry name" value="MurD-like peptide ligases, catalytic domain"/>
    <property type="match status" value="1"/>
</dbReference>
<proteinExistence type="inferred from homology"/>
<dbReference type="GO" id="GO:0005524">
    <property type="term" value="F:ATP binding"/>
    <property type="evidence" value="ECO:0007669"/>
    <property type="project" value="UniProtKB-UniRule"/>
</dbReference>
<comment type="function">
    <text evidence="10 11">Involved in cell wall formation. Catalyzes the final step in the synthesis of UDP-N-acetylmuramoyl-pentapeptide, the precursor of murein.</text>
</comment>
<evidence type="ECO:0000256" key="1">
    <source>
        <dbReference type="ARBA" id="ARBA00022490"/>
    </source>
</evidence>
<dbReference type="InterPro" id="IPR035911">
    <property type="entry name" value="MurE/MurF_N"/>
</dbReference>
<keyword evidence="7 10" id="KW-0573">Peptidoglycan synthesis</keyword>
<dbReference type="InterPro" id="IPR000713">
    <property type="entry name" value="Mur_ligase_N"/>
</dbReference>
<dbReference type="InterPro" id="IPR036565">
    <property type="entry name" value="Mur-like_cat_sf"/>
</dbReference>
<dbReference type="GO" id="GO:0008360">
    <property type="term" value="P:regulation of cell shape"/>
    <property type="evidence" value="ECO:0007669"/>
    <property type="project" value="UniProtKB-KW"/>
</dbReference>
<keyword evidence="4 10" id="KW-0547">Nucleotide-binding</keyword>
<dbReference type="Gene3D" id="3.40.1190.10">
    <property type="entry name" value="Mur-like, catalytic domain"/>
    <property type="match status" value="1"/>
</dbReference>
<dbReference type="GO" id="GO:0047480">
    <property type="term" value="F:UDP-N-acetylmuramoyl-tripeptide-D-alanyl-D-alanine ligase activity"/>
    <property type="evidence" value="ECO:0007669"/>
    <property type="project" value="UniProtKB-UniRule"/>
</dbReference>
<dbReference type="PANTHER" id="PTHR43024">
    <property type="entry name" value="UDP-N-ACETYLMURAMOYL-TRIPEPTIDE--D-ALANYL-D-ALANINE LIGASE"/>
    <property type="match status" value="1"/>
</dbReference>
<evidence type="ECO:0000259" key="13">
    <source>
        <dbReference type="Pfam" id="PF02875"/>
    </source>
</evidence>
<dbReference type="EMBL" id="BDQK01000017">
    <property type="protein sequence ID" value="GBF82589.1"/>
    <property type="molecule type" value="Genomic_DNA"/>
</dbReference>
<organism evidence="15 16">
    <name type="scientific">Aphanothece sacrum FPU1</name>
    <dbReference type="NCBI Taxonomy" id="1920663"/>
    <lineage>
        <taxon>Bacteria</taxon>
        <taxon>Bacillati</taxon>
        <taxon>Cyanobacteriota</taxon>
        <taxon>Cyanophyceae</taxon>
        <taxon>Oscillatoriophycideae</taxon>
        <taxon>Chroococcales</taxon>
        <taxon>Aphanothecaceae</taxon>
        <taxon>Aphanothece</taxon>
    </lineage>
</organism>
<dbReference type="Gene3D" id="3.90.190.20">
    <property type="entry name" value="Mur ligase, C-terminal domain"/>
    <property type="match status" value="1"/>
</dbReference>
<dbReference type="InterPro" id="IPR013221">
    <property type="entry name" value="Mur_ligase_cen"/>
</dbReference>
<comment type="pathway">
    <text evidence="10 11">Cell wall biogenesis; peptidoglycan biosynthesis.</text>
</comment>
<keyword evidence="6 10" id="KW-0133">Cell shape</keyword>
<keyword evidence="16" id="KW-1185">Reference proteome</keyword>
<keyword evidence="5 10" id="KW-0067">ATP-binding</keyword>
<keyword evidence="8 10" id="KW-0131">Cell cycle</keyword>
<dbReference type="AlphaFoldDB" id="A0A401IMW9"/>
<keyword evidence="3 10" id="KW-0132">Cell division</keyword>
<dbReference type="Proteomes" id="UP000287247">
    <property type="component" value="Unassembled WGS sequence"/>
</dbReference>
<dbReference type="GO" id="GO:0008766">
    <property type="term" value="F:UDP-N-acetylmuramoylalanyl-D-glutamyl-2,6-diaminopimelate-D-alanyl-D-alanine ligase activity"/>
    <property type="evidence" value="ECO:0007669"/>
    <property type="project" value="RHEA"/>
</dbReference>
<comment type="caution">
    <text evidence="15">The sequence shown here is derived from an EMBL/GenBank/DDBJ whole genome shotgun (WGS) entry which is preliminary data.</text>
</comment>
<evidence type="ECO:0000313" key="16">
    <source>
        <dbReference type="Proteomes" id="UP000287247"/>
    </source>
</evidence>
<dbReference type="NCBIfam" id="TIGR01143">
    <property type="entry name" value="murF"/>
    <property type="match status" value="1"/>
</dbReference>
<keyword evidence="2 10" id="KW-0436">Ligase</keyword>
<feature type="domain" description="Mur ligase C-terminal" evidence="13">
    <location>
        <begin position="314"/>
        <end position="436"/>
    </location>
</feature>
<evidence type="ECO:0000256" key="3">
    <source>
        <dbReference type="ARBA" id="ARBA00022618"/>
    </source>
</evidence>
<dbReference type="InterPro" id="IPR051046">
    <property type="entry name" value="MurCDEF_CellWall_CoF430Synth"/>
</dbReference>
<comment type="similarity">
    <text evidence="10">Belongs to the MurCDEF family. MurF subfamily.</text>
</comment>
<dbReference type="UniPathway" id="UPA00219"/>
<comment type="subcellular location">
    <subcellularLocation>
        <location evidence="10 11">Cytoplasm</location>
    </subcellularLocation>
</comment>
<evidence type="ECO:0000259" key="14">
    <source>
        <dbReference type="Pfam" id="PF08245"/>
    </source>
</evidence>
<dbReference type="Pfam" id="PF02875">
    <property type="entry name" value="Mur_ligase_C"/>
    <property type="match status" value="1"/>
</dbReference>
<evidence type="ECO:0000256" key="4">
    <source>
        <dbReference type="ARBA" id="ARBA00022741"/>
    </source>
</evidence>
<protein>
    <recommendedName>
        <fullName evidence="10 11">UDP-N-acetylmuramoyl-tripeptide--D-alanyl-D-alanine ligase</fullName>
        <ecNumber evidence="10 11">6.3.2.10</ecNumber>
    </recommendedName>
    <alternativeName>
        <fullName evidence="10">D-alanyl-D-alanine-adding enzyme</fullName>
    </alternativeName>
</protein>
<dbReference type="Pfam" id="PF08245">
    <property type="entry name" value="Mur_ligase_M"/>
    <property type="match status" value="1"/>
</dbReference>
<keyword evidence="1 10" id="KW-0963">Cytoplasm</keyword>
<sequence length="452" mass="49155">MLLSISLSNLVQVLGNNLNQCININDNLSVCGINTDSRLIRPGELFIALKGENFDGHNFVAVAVNQGAISLVTERPLSVIFPTDIPQLQVKDSLKAYQQIAHWWRNQFTIPIIGVTGSVGKTTTKELIAAVLGTYGKVHKTQANYNNEIGVPKTLLALTSDHDYGVIEMAMRASGEIALLTDIVCPTIGVITNVGTAHIGRLGSEEAIAIAKCELLAQMPQGAVAILNHDNARLLDTASRVWQGETITYGLEGGDIRGELLDNQRVRVEGMIFPVPLPGRHHALNYLGALAVAKYLKLDWGFLTQGISVDVPKGRSQQYQLPNDVLLLDETYNAGLESMKAALQLLKDTPGKRHIAVLGTMKELGEKSTELHREVGSMAEKLGLDALYILVDDPEAEAIARGVTGIVTQCLGTHEELVETLIKVVKSGDRLLFKASNSVGLNRVVEQFRQQY</sequence>
<gene>
    <name evidence="10" type="primary">murF</name>
    <name evidence="15" type="ORF">AsFPU1_4019</name>
</gene>
<evidence type="ECO:0000259" key="12">
    <source>
        <dbReference type="Pfam" id="PF01225"/>
    </source>
</evidence>
<name>A0A401IMW9_APHSA</name>
<dbReference type="Pfam" id="PF01225">
    <property type="entry name" value="Mur_ligase"/>
    <property type="match status" value="1"/>
</dbReference>
<dbReference type="EC" id="6.3.2.10" evidence="10 11"/>
<dbReference type="GO" id="GO:0009252">
    <property type="term" value="P:peptidoglycan biosynthetic process"/>
    <property type="evidence" value="ECO:0007669"/>
    <property type="project" value="UniProtKB-UniRule"/>
</dbReference>
<feature type="binding site" evidence="10">
    <location>
        <begin position="117"/>
        <end position="123"/>
    </location>
    <ligand>
        <name>ATP</name>
        <dbReference type="ChEBI" id="CHEBI:30616"/>
    </ligand>
</feature>
<reference evidence="16" key="1">
    <citation type="submission" date="2017-05" db="EMBL/GenBank/DDBJ databases">
        <title>Physiological properties and genetic analysis related to exopolysaccharide production of fresh-water unicellular cyanobacterium Aphanothece sacrum, Suizenji Nori, that has been cultured as a food source in Japan.</title>
        <authorList>
            <person name="Kanesaki Y."/>
            <person name="Yoshikawa S."/>
            <person name="Ohki K."/>
        </authorList>
    </citation>
    <scope>NUCLEOTIDE SEQUENCE [LARGE SCALE GENOMIC DNA]</scope>
    <source>
        <strain evidence="16">FPU1</strain>
    </source>
</reference>
<feature type="domain" description="Mur ligase N-terminal catalytic" evidence="12">
    <location>
        <begin position="32"/>
        <end position="89"/>
    </location>
</feature>
<evidence type="ECO:0000256" key="11">
    <source>
        <dbReference type="RuleBase" id="RU004136"/>
    </source>
</evidence>
<dbReference type="SUPFAM" id="SSF63418">
    <property type="entry name" value="MurE/MurF N-terminal domain"/>
    <property type="match status" value="1"/>
</dbReference>
<evidence type="ECO:0000256" key="7">
    <source>
        <dbReference type="ARBA" id="ARBA00022984"/>
    </source>
</evidence>
<evidence type="ECO:0000256" key="9">
    <source>
        <dbReference type="ARBA" id="ARBA00023316"/>
    </source>
</evidence>
<evidence type="ECO:0000256" key="10">
    <source>
        <dbReference type="HAMAP-Rule" id="MF_02019"/>
    </source>
</evidence>
<evidence type="ECO:0000313" key="15">
    <source>
        <dbReference type="EMBL" id="GBF82589.1"/>
    </source>
</evidence>
<dbReference type="GO" id="GO:0051301">
    <property type="term" value="P:cell division"/>
    <property type="evidence" value="ECO:0007669"/>
    <property type="project" value="UniProtKB-KW"/>
</dbReference>
<evidence type="ECO:0000256" key="2">
    <source>
        <dbReference type="ARBA" id="ARBA00022598"/>
    </source>
</evidence>